<keyword evidence="1" id="KW-0812">Transmembrane</keyword>
<keyword evidence="3" id="KW-1185">Reference proteome</keyword>
<feature type="transmembrane region" description="Helical" evidence="1">
    <location>
        <begin position="90"/>
        <end position="110"/>
    </location>
</feature>
<organism evidence="2 3">
    <name type="scientific">Noviluteimonas gilva</name>
    <dbReference type="NCBI Taxonomy" id="2682097"/>
    <lineage>
        <taxon>Bacteria</taxon>
        <taxon>Pseudomonadati</taxon>
        <taxon>Pseudomonadota</taxon>
        <taxon>Gammaproteobacteria</taxon>
        <taxon>Lysobacterales</taxon>
        <taxon>Lysobacteraceae</taxon>
        <taxon>Noviluteimonas</taxon>
    </lineage>
</organism>
<sequence>MYRTALWIAIGVVLALVAVYRVPSWPTARSTGTLANCPMITATVSPRDARRELERLRRAPPGNVTPDARCTLELEQVASGERLRDARSTWIRTTAIWLVIGIGVLVALYFSRLWRRFFRR</sequence>
<protein>
    <recommendedName>
        <fullName evidence="4">Transmembrane protein</fullName>
    </recommendedName>
</protein>
<proteinExistence type="predicted"/>
<dbReference type="RefSeq" id="WP_156643335.1">
    <property type="nucleotide sequence ID" value="NZ_WOXT01000006.1"/>
</dbReference>
<evidence type="ECO:0000313" key="3">
    <source>
        <dbReference type="Proteomes" id="UP000479692"/>
    </source>
</evidence>
<evidence type="ECO:0000313" key="2">
    <source>
        <dbReference type="EMBL" id="MUV15749.1"/>
    </source>
</evidence>
<dbReference type="Proteomes" id="UP000479692">
    <property type="component" value="Unassembled WGS sequence"/>
</dbReference>
<dbReference type="AlphaFoldDB" id="A0A7C9I7P6"/>
<accession>A0A7C9I7P6</accession>
<keyword evidence="1" id="KW-1133">Transmembrane helix</keyword>
<dbReference type="EMBL" id="WOXT01000006">
    <property type="protein sequence ID" value="MUV15749.1"/>
    <property type="molecule type" value="Genomic_DNA"/>
</dbReference>
<keyword evidence="1" id="KW-0472">Membrane</keyword>
<reference evidence="2 3" key="1">
    <citation type="submission" date="2019-12" db="EMBL/GenBank/DDBJ databases">
        <authorList>
            <person name="Xu J."/>
        </authorList>
    </citation>
    <scope>NUCLEOTIDE SEQUENCE [LARGE SCALE GENOMIC DNA]</scope>
    <source>
        <strain evidence="2 3">HX-5-24</strain>
    </source>
</reference>
<name>A0A7C9I7P6_9GAMM</name>
<comment type="caution">
    <text evidence="2">The sequence shown here is derived from an EMBL/GenBank/DDBJ whole genome shotgun (WGS) entry which is preliminary data.</text>
</comment>
<evidence type="ECO:0008006" key="4">
    <source>
        <dbReference type="Google" id="ProtNLM"/>
    </source>
</evidence>
<evidence type="ECO:0000256" key="1">
    <source>
        <dbReference type="SAM" id="Phobius"/>
    </source>
</evidence>
<gene>
    <name evidence="2" type="ORF">GN331_16220</name>
</gene>